<dbReference type="RefSeq" id="WP_114920626.1">
    <property type="nucleotide sequence ID" value="NZ_CP031263.1"/>
</dbReference>
<evidence type="ECO:0000256" key="1">
    <source>
        <dbReference type="SAM" id="SignalP"/>
    </source>
</evidence>
<feature type="signal peptide" evidence="1">
    <location>
        <begin position="1"/>
        <end position="20"/>
    </location>
</feature>
<feature type="chain" id="PRO_5039435327" description="Secreted protein" evidence="1">
    <location>
        <begin position="21"/>
        <end position="300"/>
    </location>
</feature>
<keyword evidence="1" id="KW-0732">Signal</keyword>
<evidence type="ECO:0000313" key="3">
    <source>
        <dbReference type="Proteomes" id="UP000253958"/>
    </source>
</evidence>
<gene>
    <name evidence="2" type="ORF">DVH21_25940</name>
</gene>
<dbReference type="Proteomes" id="UP000253958">
    <property type="component" value="Chromosome"/>
</dbReference>
<dbReference type="EMBL" id="CP031263">
    <property type="protein sequence ID" value="AXH93101.1"/>
    <property type="molecule type" value="Genomic_DNA"/>
</dbReference>
<evidence type="ECO:0008006" key="4">
    <source>
        <dbReference type="Google" id="ProtNLM"/>
    </source>
</evidence>
<reference evidence="2 3" key="2">
    <citation type="submission" date="2018-08" db="EMBL/GenBank/DDBJ databases">
        <title>Streptomyces kandeliansis sp. nov., an endophytic bacterium isolated from mangrove plant.</title>
        <authorList>
            <person name="Wang R."/>
        </authorList>
    </citation>
    <scope>NUCLEOTIDE SEQUENCE [LARGE SCALE GENOMIC DNA]</scope>
    <source>
        <strain evidence="3">H14(2018)</strain>
    </source>
</reference>
<accession>A0A6N3K564</accession>
<reference evidence="2 3" key="1">
    <citation type="submission" date="2018-07" db="EMBL/GenBank/DDBJ databases">
        <authorList>
            <person name="Ye Y."/>
        </authorList>
    </citation>
    <scope>NUCLEOTIDE SEQUENCE [LARGE SCALE GENOMIC DNA]</scope>
    <source>
        <strain evidence="3">H14(2018)</strain>
    </source>
</reference>
<sequence length="300" mass="30461">MTPVLPAAAAILALAAPAPAPTSTPDGTAVAAPAAPSSTAASAAPRPAVVVPSGPLTVGQRVTVTLRGWPAGPVHLTVCGNDAHRGALDCANEQATTVQVPAGTTAVPIVLAAPPVACPCVLRAHALTGTVQATAALPVSGVTAAPAPAPAATPRLHLDELRVAGRRPLREWFGLPETLTVRVALRNPGPADVVDPTFTLLFGRPGRAHTIVAAPPLGTIGPGQVRTYEIPVPVDVAVLGAHELHGRVDLPERPVAFVVETSRHPWGLLGAAALLVVAPVVLRPRPPRRRGRHRTGEGTG</sequence>
<proteinExistence type="predicted"/>
<organism evidence="2 3">
    <name type="scientific">Micromonospora aurantiaca</name>
    <name type="common">nom. illeg.</name>
    <dbReference type="NCBI Taxonomy" id="47850"/>
    <lineage>
        <taxon>Bacteria</taxon>
        <taxon>Bacillati</taxon>
        <taxon>Actinomycetota</taxon>
        <taxon>Actinomycetes</taxon>
        <taxon>Micromonosporales</taxon>
        <taxon>Micromonosporaceae</taxon>
        <taxon>Micromonospora</taxon>
    </lineage>
</organism>
<evidence type="ECO:0000313" key="2">
    <source>
        <dbReference type="EMBL" id="AXH93101.1"/>
    </source>
</evidence>
<protein>
    <recommendedName>
        <fullName evidence="4">Secreted protein</fullName>
    </recommendedName>
</protein>
<name>A0A6N3K564_9ACTN</name>
<dbReference type="AlphaFoldDB" id="A0A6N3K564"/>